<name>A0A2L2T380_9HYPO</name>
<evidence type="ECO:0000313" key="2">
    <source>
        <dbReference type="EMBL" id="CEI63979.1"/>
    </source>
</evidence>
<organism evidence="2 3">
    <name type="scientific">Fusarium venenatum</name>
    <dbReference type="NCBI Taxonomy" id="56646"/>
    <lineage>
        <taxon>Eukaryota</taxon>
        <taxon>Fungi</taxon>
        <taxon>Dikarya</taxon>
        <taxon>Ascomycota</taxon>
        <taxon>Pezizomycotina</taxon>
        <taxon>Sordariomycetes</taxon>
        <taxon>Hypocreomycetidae</taxon>
        <taxon>Hypocreales</taxon>
        <taxon>Nectriaceae</taxon>
        <taxon>Fusarium</taxon>
    </lineage>
</organism>
<proteinExistence type="predicted"/>
<dbReference type="AlphaFoldDB" id="A0A2L2T380"/>
<accession>A0A2L2T380</accession>
<keyword evidence="3" id="KW-1185">Reference proteome</keyword>
<protein>
    <submittedName>
        <fullName evidence="2">Uncharacterized protein</fullName>
    </submittedName>
</protein>
<dbReference type="Proteomes" id="UP000245910">
    <property type="component" value="Chromosome I"/>
</dbReference>
<reference evidence="3" key="1">
    <citation type="submission" date="2014-10" db="EMBL/GenBank/DDBJ databases">
        <authorList>
            <person name="King R."/>
        </authorList>
    </citation>
    <scope>NUCLEOTIDE SEQUENCE [LARGE SCALE GENOMIC DNA]</scope>
    <source>
        <strain evidence="3">A3/5</strain>
    </source>
</reference>
<evidence type="ECO:0000256" key="1">
    <source>
        <dbReference type="SAM" id="MobiDB-lite"/>
    </source>
</evidence>
<feature type="region of interest" description="Disordered" evidence="1">
    <location>
        <begin position="54"/>
        <end position="91"/>
    </location>
</feature>
<dbReference type="EMBL" id="LN649229">
    <property type="protein sequence ID" value="CEI63979.1"/>
    <property type="molecule type" value="Genomic_DNA"/>
</dbReference>
<evidence type="ECO:0000313" key="3">
    <source>
        <dbReference type="Proteomes" id="UP000245910"/>
    </source>
</evidence>
<sequence length="91" mass="9763">MTGDLDIGKDGAEFIITGSYWNGPRTSFTVVSLDRLAYLRWSLSGPINRQRLLGRKLPMEPPSDASPSLPSVCHPPPNGSAGGQMHLSNNG</sequence>